<evidence type="ECO:0000313" key="3">
    <source>
        <dbReference type="Proteomes" id="UP000288805"/>
    </source>
</evidence>
<gene>
    <name evidence="2" type="primary">POLX_1357</name>
    <name evidence="2" type="ORF">CK203_060082</name>
</gene>
<accession>A0A438GK63</accession>
<comment type="caution">
    <text evidence="2">The sequence shown here is derived from an EMBL/GenBank/DDBJ whole genome shotgun (WGS) entry which is preliminary data.</text>
</comment>
<evidence type="ECO:0000313" key="2">
    <source>
        <dbReference type="EMBL" id="RVW72591.1"/>
    </source>
</evidence>
<protein>
    <submittedName>
        <fullName evidence="2">Retrovirus-related Pol polyprotein from transposon TNT 1-94</fullName>
    </submittedName>
</protein>
<dbReference type="EMBL" id="QGNW01000411">
    <property type="protein sequence ID" value="RVW72591.1"/>
    <property type="molecule type" value="Genomic_DNA"/>
</dbReference>
<dbReference type="InterPro" id="IPR013103">
    <property type="entry name" value="RVT_2"/>
</dbReference>
<dbReference type="AlphaFoldDB" id="A0A438GK63"/>
<evidence type="ECO:0000259" key="1">
    <source>
        <dbReference type="Pfam" id="PF07727"/>
    </source>
</evidence>
<feature type="domain" description="Reverse transcriptase Ty1/copia-type" evidence="1">
    <location>
        <begin position="36"/>
        <end position="142"/>
    </location>
</feature>
<organism evidence="2 3">
    <name type="scientific">Vitis vinifera</name>
    <name type="common">Grape</name>
    <dbReference type="NCBI Taxonomy" id="29760"/>
    <lineage>
        <taxon>Eukaryota</taxon>
        <taxon>Viridiplantae</taxon>
        <taxon>Streptophyta</taxon>
        <taxon>Embryophyta</taxon>
        <taxon>Tracheophyta</taxon>
        <taxon>Spermatophyta</taxon>
        <taxon>Magnoliopsida</taxon>
        <taxon>eudicotyledons</taxon>
        <taxon>Gunneridae</taxon>
        <taxon>Pentapetalae</taxon>
        <taxon>rosids</taxon>
        <taxon>Vitales</taxon>
        <taxon>Vitaceae</taxon>
        <taxon>Viteae</taxon>
        <taxon>Vitis</taxon>
    </lineage>
</organism>
<reference evidence="2 3" key="1">
    <citation type="journal article" date="2018" name="PLoS Genet.">
        <title>Population sequencing reveals clonal diversity and ancestral inbreeding in the grapevine cultivar Chardonnay.</title>
        <authorList>
            <person name="Roach M.J."/>
            <person name="Johnson D.L."/>
            <person name="Bohlmann J."/>
            <person name="van Vuuren H.J."/>
            <person name="Jones S.J."/>
            <person name="Pretorius I.S."/>
            <person name="Schmidt S.A."/>
            <person name="Borneman A.R."/>
        </authorList>
    </citation>
    <scope>NUCLEOTIDE SEQUENCE [LARGE SCALE GENOMIC DNA]</scope>
    <source>
        <strain evidence="3">cv. Chardonnay</strain>
        <tissue evidence="2">Leaf</tissue>
    </source>
</reference>
<proteinExistence type="predicted"/>
<dbReference type="Proteomes" id="UP000288805">
    <property type="component" value="Unassembled WGS sequence"/>
</dbReference>
<sequence length="259" mass="30163">MEHEIDPTYYDEAISDMDTHLSQKAMEAELESMHFNQVWELVEAPEEIKPKRCKWVYKRKIRVDGKVETFKPRLVTKGYNQKHGFDYEETFSPVAMLKFIKILLSIATHLDYEIWLMDVKTAFANGNLDESIFMMQPDDFVAKWSRAYVKIFDFDQNEDEPWLLSSVKIRFSTQFQMKDLGEAQYNLGIKDSKKGVLPFRHGIPLSQDQCLKTLEEKEHMQSVPYASALIPSVENPVDPFTKTLIGRVFVGHKDNIGVR</sequence>
<dbReference type="Pfam" id="PF07727">
    <property type="entry name" value="RVT_2"/>
    <property type="match status" value="1"/>
</dbReference>
<name>A0A438GK63_VITVI</name>